<proteinExistence type="predicted"/>
<organism evidence="3 4">
    <name type="scientific">Mycolicibacterium obuense</name>
    <dbReference type="NCBI Taxonomy" id="1807"/>
    <lineage>
        <taxon>Bacteria</taxon>
        <taxon>Bacillati</taxon>
        <taxon>Actinomycetota</taxon>
        <taxon>Actinomycetes</taxon>
        <taxon>Mycobacteriales</taxon>
        <taxon>Mycobacteriaceae</taxon>
        <taxon>Mycolicibacterium</taxon>
    </lineage>
</organism>
<evidence type="ECO:0000256" key="1">
    <source>
        <dbReference type="SAM" id="MobiDB-lite"/>
    </source>
</evidence>
<dbReference type="Proteomes" id="UP000034150">
    <property type="component" value="Unassembled WGS sequence"/>
</dbReference>
<feature type="region of interest" description="Disordered" evidence="1">
    <location>
        <begin position="1"/>
        <end position="31"/>
    </location>
</feature>
<dbReference type="PATRIC" id="fig|1807.13.peg.1923"/>
<protein>
    <submittedName>
        <fullName evidence="3">Uncharacterized protein</fullName>
    </submittedName>
</protein>
<dbReference type="AlphaFoldDB" id="A0A0M2K7G1"/>
<name>A0A0M2K7G1_9MYCO</name>
<sequence>MSHEESAAKAPHNSNRPGMRTQSHNPDGNHHMQLTEDEIAIRVGLPGPVIAELLQPANSTASTRCFADSDVLRAQVAALMLAYGVRWQWVQTAMRESPTHPDALHAALDYWTRVAPTPMNPRHWPFAATALATALMVLALLTGIILGLHLSPQGLL</sequence>
<reference evidence="3 4" key="1">
    <citation type="journal article" date="2015" name="Genome Announc.">
        <title>Draft Genome Sequence of Mycobacterium obuense Strain UC1, Isolated from Patient Sputum.</title>
        <authorList>
            <person name="Greninger A.L."/>
            <person name="Cunningham G."/>
            <person name="Hsu E.D."/>
            <person name="Yu J.M."/>
            <person name="Chiu C.Y."/>
            <person name="Miller S."/>
        </authorList>
    </citation>
    <scope>NUCLEOTIDE SEQUENCE [LARGE SCALE GENOMIC DNA]</scope>
    <source>
        <strain evidence="3 4">UC1</strain>
    </source>
</reference>
<feature type="compositionally biased region" description="Polar residues" evidence="1">
    <location>
        <begin position="12"/>
        <end position="26"/>
    </location>
</feature>
<keyword evidence="2" id="KW-0812">Transmembrane</keyword>
<feature type="transmembrane region" description="Helical" evidence="2">
    <location>
        <begin position="126"/>
        <end position="150"/>
    </location>
</feature>
<comment type="caution">
    <text evidence="3">The sequence shown here is derived from an EMBL/GenBank/DDBJ whole genome shotgun (WGS) entry which is preliminary data.</text>
</comment>
<keyword evidence="2" id="KW-0472">Membrane</keyword>
<evidence type="ECO:0000313" key="3">
    <source>
        <dbReference type="EMBL" id="KKF02918.1"/>
    </source>
</evidence>
<keyword evidence="4" id="KW-1185">Reference proteome</keyword>
<dbReference type="EMBL" id="LAUZ02000016">
    <property type="protein sequence ID" value="KKF02918.1"/>
    <property type="molecule type" value="Genomic_DNA"/>
</dbReference>
<accession>A0A0M2K7G1</accession>
<keyword evidence="2" id="KW-1133">Transmembrane helix</keyword>
<evidence type="ECO:0000256" key="2">
    <source>
        <dbReference type="SAM" id="Phobius"/>
    </source>
</evidence>
<gene>
    <name evidence="3" type="ORF">WN67_06010</name>
</gene>
<evidence type="ECO:0000313" key="4">
    <source>
        <dbReference type="Proteomes" id="UP000034150"/>
    </source>
</evidence>